<organism evidence="1 2">
    <name type="scientific">Microbacterium pumilum</name>
    <dbReference type="NCBI Taxonomy" id="344165"/>
    <lineage>
        <taxon>Bacteria</taxon>
        <taxon>Bacillati</taxon>
        <taxon>Actinomycetota</taxon>
        <taxon>Actinomycetes</taxon>
        <taxon>Micrococcales</taxon>
        <taxon>Microbacteriaceae</taxon>
        <taxon>Microbacterium</taxon>
    </lineage>
</organism>
<proteinExistence type="predicted"/>
<comment type="caution">
    <text evidence="1">The sequence shown here is derived from an EMBL/GenBank/DDBJ whole genome shotgun (WGS) entry which is preliminary data.</text>
</comment>
<accession>A0ABN2T407</accession>
<dbReference type="Proteomes" id="UP001500326">
    <property type="component" value="Unassembled WGS sequence"/>
</dbReference>
<evidence type="ECO:0000313" key="1">
    <source>
        <dbReference type="EMBL" id="GAA1998284.1"/>
    </source>
</evidence>
<evidence type="ECO:0000313" key="2">
    <source>
        <dbReference type="Proteomes" id="UP001500326"/>
    </source>
</evidence>
<protein>
    <submittedName>
        <fullName evidence="1">Uncharacterized protein</fullName>
    </submittedName>
</protein>
<reference evidence="1 2" key="1">
    <citation type="journal article" date="2019" name="Int. J. Syst. Evol. Microbiol.">
        <title>The Global Catalogue of Microorganisms (GCM) 10K type strain sequencing project: providing services to taxonomists for standard genome sequencing and annotation.</title>
        <authorList>
            <consortium name="The Broad Institute Genomics Platform"/>
            <consortium name="The Broad Institute Genome Sequencing Center for Infectious Disease"/>
            <person name="Wu L."/>
            <person name="Ma J."/>
        </authorList>
    </citation>
    <scope>NUCLEOTIDE SEQUENCE [LARGE SCALE GENOMIC DNA]</scope>
    <source>
        <strain evidence="1 2">JCM 14902</strain>
    </source>
</reference>
<keyword evidence="2" id="KW-1185">Reference proteome</keyword>
<name>A0ABN2T407_9MICO</name>
<gene>
    <name evidence="1" type="ORF">GCM10009777_39470</name>
</gene>
<sequence>MRPTIYDAAELALIRSGLEDPDPVERASTAGLLLAQPTTDDQVRERLRRLLSDQSVVDFPSPAVAGELRLLAGLALAVAAEAAGEPGEVRLRAAPPVVRPWVLLPEREYVLRGRTLIDELLEELPAPERWEPIRPIEAADAWEEDLFSKDAAVLVNALKTVRDAPTGEPRVVATLEGLLNDRRIAALTIPYRFGEIRVLAAAALAAERADTGDARPVRLKECPPLLGTDDLWKLAEAHRIDTSIRSEPELYAALRDAGALPLTDLELTAPAYLGWL</sequence>
<dbReference type="EMBL" id="BAAAOH010000001">
    <property type="protein sequence ID" value="GAA1998284.1"/>
    <property type="molecule type" value="Genomic_DNA"/>
</dbReference>